<keyword evidence="4" id="KW-1185">Reference proteome</keyword>
<feature type="domain" description="Phosphatidylinositol-specific phospholipase C X" evidence="2">
    <location>
        <begin position="166"/>
        <end position="314"/>
    </location>
</feature>
<gene>
    <name evidence="3" type="ORF">HMPREF1541_08534</name>
</gene>
<dbReference type="InterPro" id="IPR051057">
    <property type="entry name" value="PI-PLC_domain"/>
</dbReference>
<dbReference type="EMBL" id="KB822725">
    <property type="protein sequence ID" value="ETN36257.1"/>
    <property type="molecule type" value="Genomic_DNA"/>
</dbReference>
<dbReference type="InterPro" id="IPR017946">
    <property type="entry name" value="PLC-like_Pdiesterase_TIM-brl"/>
</dbReference>
<dbReference type="CDD" id="cd08586">
    <property type="entry name" value="PI-PLCc_BcPLC_like"/>
    <property type="match status" value="1"/>
</dbReference>
<evidence type="ECO:0000313" key="4">
    <source>
        <dbReference type="Proteomes" id="UP000030752"/>
    </source>
</evidence>
<feature type="region of interest" description="Disordered" evidence="1">
    <location>
        <begin position="112"/>
        <end position="132"/>
    </location>
</feature>
<dbReference type="PROSITE" id="PS50007">
    <property type="entry name" value="PIPLC_X_DOMAIN"/>
    <property type="match status" value="1"/>
</dbReference>
<dbReference type="eggNOG" id="ENOG502QUGH">
    <property type="taxonomic scope" value="Eukaryota"/>
</dbReference>
<dbReference type="PANTHER" id="PTHR13593">
    <property type="match status" value="1"/>
</dbReference>
<accession>W2RIB5</accession>
<organism evidence="3 4">
    <name type="scientific">Cyphellophora europaea (strain CBS 101466)</name>
    <name type="common">Phialophora europaea</name>
    <dbReference type="NCBI Taxonomy" id="1220924"/>
    <lineage>
        <taxon>Eukaryota</taxon>
        <taxon>Fungi</taxon>
        <taxon>Dikarya</taxon>
        <taxon>Ascomycota</taxon>
        <taxon>Pezizomycotina</taxon>
        <taxon>Eurotiomycetes</taxon>
        <taxon>Chaetothyriomycetidae</taxon>
        <taxon>Chaetothyriales</taxon>
        <taxon>Cyphellophoraceae</taxon>
        <taxon>Cyphellophora</taxon>
    </lineage>
</organism>
<dbReference type="SMART" id="SM00148">
    <property type="entry name" value="PLCXc"/>
    <property type="match status" value="1"/>
</dbReference>
<evidence type="ECO:0000256" key="1">
    <source>
        <dbReference type="SAM" id="MobiDB-lite"/>
    </source>
</evidence>
<dbReference type="Pfam" id="PF00388">
    <property type="entry name" value="PI-PLC-X"/>
    <property type="match status" value="1"/>
</dbReference>
<protein>
    <recommendedName>
        <fullName evidence="2">Phosphatidylinositol-specific phospholipase C X domain-containing protein</fullName>
    </recommendedName>
</protein>
<dbReference type="SUPFAM" id="SSF51695">
    <property type="entry name" value="PLC-like phosphodiesterases"/>
    <property type="match status" value="1"/>
</dbReference>
<evidence type="ECO:0000313" key="3">
    <source>
        <dbReference type="EMBL" id="ETN36257.1"/>
    </source>
</evidence>
<dbReference type="GO" id="GO:0006629">
    <property type="term" value="P:lipid metabolic process"/>
    <property type="evidence" value="ECO:0007669"/>
    <property type="project" value="InterPro"/>
</dbReference>
<dbReference type="GO" id="GO:0008081">
    <property type="term" value="F:phosphoric diester hydrolase activity"/>
    <property type="evidence" value="ECO:0007669"/>
    <property type="project" value="InterPro"/>
</dbReference>
<dbReference type="InParanoid" id="W2RIB5"/>
<evidence type="ECO:0000259" key="2">
    <source>
        <dbReference type="SMART" id="SM00148"/>
    </source>
</evidence>
<dbReference type="RefSeq" id="XP_008721075.1">
    <property type="nucleotide sequence ID" value="XM_008722853.1"/>
</dbReference>
<dbReference type="Proteomes" id="UP000030752">
    <property type="component" value="Unassembled WGS sequence"/>
</dbReference>
<dbReference type="VEuPathDB" id="FungiDB:HMPREF1541_08534"/>
<dbReference type="Gene3D" id="3.20.20.190">
    <property type="entry name" value="Phosphatidylinositol (PI) phosphodiesterase"/>
    <property type="match status" value="1"/>
</dbReference>
<dbReference type="InterPro" id="IPR000909">
    <property type="entry name" value="PLipase_C_PInositol-sp_X_dom"/>
</dbReference>
<proteinExistence type="predicted"/>
<name>W2RIB5_CYPE1</name>
<dbReference type="HOGENOM" id="CLU_024117_2_0_1"/>
<feature type="compositionally biased region" description="Low complexity" evidence="1">
    <location>
        <begin position="120"/>
        <end position="132"/>
    </location>
</feature>
<dbReference type="GeneID" id="19975873"/>
<sequence length="477" mass="54082">MAPDITFRNISNQPLRLRLVEYFDPEKQDGGGVFSMKNVTSAITNVTNSVGITNTSTRKEVPEISPDAKPFEKREVDIKLDPFKIVKTDVKSSIRNEKERTRLTFETDNGEKHKMYTPVPTTLGTPTLETEGNTQHRYTGVYLPDDAFVAIYSSKDLNKWMARLPDDIPLGALSIPGTHNSPTCHNAPPSVRCQAVSPWEQLQNGVRFFDVRVQVPEPFDLDSDRLNLVHSAFPISLTGNKLFRELYEDALKFLRENPSETLIMSLKREGTGKGSDQQLSQILKKHYTNPQQWFTQPRVPKLQEVRGKIVLLRRFNNADELNREWDGKGWGIDAATWADNTPNSMCPSGDVCVQDFYQVDEAESIRKKIDYAREHLERSGCCKFDLRSDNKYPLYVNFLSASNFWKIGTWPEKVAAAINPEIVKHLCHAHMIKGDGGVKEGDWSTGCLIMDWIGQGNDWDLCRCVVGMNAKLIREGN</sequence>
<dbReference type="PANTHER" id="PTHR13593:SF113">
    <property type="entry name" value="SI:DKEY-266F7.9"/>
    <property type="match status" value="1"/>
</dbReference>
<dbReference type="AlphaFoldDB" id="W2RIB5"/>
<dbReference type="OrthoDB" id="1046782at2759"/>
<reference evidence="3 4" key="1">
    <citation type="submission" date="2013-03" db="EMBL/GenBank/DDBJ databases">
        <title>The Genome Sequence of Phialophora europaea CBS 101466.</title>
        <authorList>
            <consortium name="The Broad Institute Genomics Platform"/>
            <person name="Cuomo C."/>
            <person name="de Hoog S."/>
            <person name="Gorbushina A."/>
            <person name="Walker B."/>
            <person name="Young S.K."/>
            <person name="Zeng Q."/>
            <person name="Gargeya S."/>
            <person name="Fitzgerald M."/>
            <person name="Haas B."/>
            <person name="Abouelleil A."/>
            <person name="Allen A.W."/>
            <person name="Alvarado L."/>
            <person name="Arachchi H.M."/>
            <person name="Berlin A.M."/>
            <person name="Chapman S.B."/>
            <person name="Gainer-Dewar J."/>
            <person name="Goldberg J."/>
            <person name="Griggs A."/>
            <person name="Gujja S."/>
            <person name="Hansen M."/>
            <person name="Howarth C."/>
            <person name="Imamovic A."/>
            <person name="Ireland A."/>
            <person name="Larimer J."/>
            <person name="McCowan C."/>
            <person name="Murphy C."/>
            <person name="Pearson M."/>
            <person name="Poon T.W."/>
            <person name="Priest M."/>
            <person name="Roberts A."/>
            <person name="Saif S."/>
            <person name="Shea T."/>
            <person name="Sisk P."/>
            <person name="Sykes S."/>
            <person name="Wortman J."/>
            <person name="Nusbaum C."/>
            <person name="Birren B."/>
        </authorList>
    </citation>
    <scope>NUCLEOTIDE SEQUENCE [LARGE SCALE GENOMIC DNA]</scope>
    <source>
        <strain evidence="3 4">CBS 101466</strain>
    </source>
</reference>